<reference evidence="2" key="1">
    <citation type="journal article" date="2015" name="PLoS Genet.">
        <title>Genome Sequence and Transcriptome Analyses of Chrysochromulina tobin: Metabolic Tools for Enhanced Algal Fitness in the Prominent Order Prymnesiales (Haptophyceae).</title>
        <authorList>
            <person name="Hovde B.T."/>
            <person name="Deodato C.R."/>
            <person name="Hunsperger H.M."/>
            <person name="Ryken S.A."/>
            <person name="Yost W."/>
            <person name="Jha R.K."/>
            <person name="Patterson J."/>
            <person name="Monnat R.J. Jr."/>
            <person name="Barlow S.B."/>
            <person name="Starkenburg S.R."/>
            <person name="Cattolico R.A."/>
        </authorList>
    </citation>
    <scope>NUCLEOTIDE SEQUENCE</scope>
    <source>
        <strain evidence="2">CCMP291</strain>
    </source>
</reference>
<sequence length="459" mass="52179">MLSSDHARAAYASARDAVATQAEIDRCQPDDSPILRMLLHPCPPGMHGFRCDVRWDVSDSFLPTARRWVRQWNATNGHCQRAFFAAFAEVLTRVHWENEWDAQPFRIAATPPRTMGKMLHQLTTVNYFHLTAGRLRPPIARRLAPGERMRAMPQPGFRWNVLDYGGGQREPVDYKRLQTMPGNVFSRPLSGSTRCADNGLRRAAWHCLWQRFPQQQLAPSPARGTPVAAAAALLYNLSYEGKAHDELAQYLVAGTVVDVFTQPTRAVRSQTPGPFNAMFERGKKTGRLERVPRRKCYTWSVYRRALDEMRELYGVQTVVVVTDDHEGAMLRSLASDSAFNWVYLDFDRKQFRKQAWMEFRSELDEHAPFSLAAELELLATADVFVGNMGSHTSRMMYMKIIGASRTALLPPFVSVDGYGLCCGFTDECTKAQIRKRGRSIRQCIYTYGLATGGEMYFYH</sequence>
<dbReference type="OrthoDB" id="2014825at2759"/>
<comment type="caution">
    <text evidence="1">The sequence shown here is derived from an EMBL/GenBank/DDBJ whole genome shotgun (WGS) entry which is preliminary data.</text>
</comment>
<evidence type="ECO:0000313" key="2">
    <source>
        <dbReference type="Proteomes" id="UP000037460"/>
    </source>
</evidence>
<protein>
    <submittedName>
        <fullName evidence="1">Uncharacterized protein</fullName>
    </submittedName>
</protein>
<accession>A0A0M0JVQ0</accession>
<gene>
    <name evidence="1" type="ORF">Ctob_011571</name>
</gene>
<dbReference type="Proteomes" id="UP000037460">
    <property type="component" value="Unassembled WGS sequence"/>
</dbReference>
<keyword evidence="2" id="KW-1185">Reference proteome</keyword>
<name>A0A0M0JVQ0_9EUKA</name>
<proteinExistence type="predicted"/>
<dbReference type="EMBL" id="JWZX01002169">
    <property type="protein sequence ID" value="KOO30756.1"/>
    <property type="molecule type" value="Genomic_DNA"/>
</dbReference>
<dbReference type="AlphaFoldDB" id="A0A0M0JVQ0"/>
<evidence type="ECO:0000313" key="1">
    <source>
        <dbReference type="EMBL" id="KOO30756.1"/>
    </source>
</evidence>
<organism evidence="1 2">
    <name type="scientific">Chrysochromulina tobinii</name>
    <dbReference type="NCBI Taxonomy" id="1460289"/>
    <lineage>
        <taxon>Eukaryota</taxon>
        <taxon>Haptista</taxon>
        <taxon>Haptophyta</taxon>
        <taxon>Prymnesiophyceae</taxon>
        <taxon>Prymnesiales</taxon>
        <taxon>Chrysochromulinaceae</taxon>
        <taxon>Chrysochromulina</taxon>
    </lineage>
</organism>